<feature type="transmembrane region" description="Helical" evidence="6">
    <location>
        <begin position="68"/>
        <end position="91"/>
    </location>
</feature>
<feature type="transmembrane region" description="Helical" evidence="6">
    <location>
        <begin position="410"/>
        <end position="432"/>
    </location>
</feature>
<dbReference type="GO" id="GO:0022857">
    <property type="term" value="F:transmembrane transporter activity"/>
    <property type="evidence" value="ECO:0007669"/>
    <property type="project" value="InterPro"/>
</dbReference>
<dbReference type="PANTHER" id="PTHR23510:SF3">
    <property type="entry name" value="MAJOR FACILITATOR SUPERFAMILY DOMAIN-CONTAINING PROTEIN 8"/>
    <property type="match status" value="1"/>
</dbReference>
<dbReference type="EMBL" id="JH767152">
    <property type="protein sequence ID" value="EQC35047.1"/>
    <property type="molecule type" value="Genomic_DNA"/>
</dbReference>
<dbReference type="PANTHER" id="PTHR23510">
    <property type="entry name" value="INNER MEMBRANE TRANSPORT PROTEIN YAJR"/>
    <property type="match status" value="1"/>
</dbReference>
<evidence type="ECO:0000256" key="6">
    <source>
        <dbReference type="SAM" id="Phobius"/>
    </source>
</evidence>
<evidence type="ECO:0000259" key="7">
    <source>
        <dbReference type="PROSITE" id="PS50850"/>
    </source>
</evidence>
<comment type="subcellular location">
    <subcellularLocation>
        <location evidence="1">Endomembrane system</location>
        <topology evidence="1">Multi-pass membrane protein</topology>
    </subcellularLocation>
</comment>
<keyword evidence="5 6" id="KW-0472">Membrane</keyword>
<feature type="domain" description="Major facilitator superfamily (MFS) profile" evidence="7">
    <location>
        <begin position="33"/>
        <end position="433"/>
    </location>
</feature>
<dbReference type="PROSITE" id="PS50850">
    <property type="entry name" value="MFS"/>
    <property type="match status" value="1"/>
</dbReference>
<dbReference type="Pfam" id="PF07690">
    <property type="entry name" value="MFS_1"/>
    <property type="match status" value="1"/>
</dbReference>
<proteinExistence type="predicted"/>
<protein>
    <recommendedName>
        <fullName evidence="7">Major facilitator superfamily (MFS) profile domain-containing protein</fullName>
    </recommendedName>
</protein>
<gene>
    <name evidence="8" type="ORF">SDRG_07287</name>
</gene>
<dbReference type="AlphaFoldDB" id="T0RXK5"/>
<dbReference type="InterPro" id="IPR011701">
    <property type="entry name" value="MFS"/>
</dbReference>
<feature type="transmembrane region" description="Helical" evidence="6">
    <location>
        <begin position="381"/>
        <end position="404"/>
    </location>
</feature>
<dbReference type="Gene3D" id="1.20.1250.20">
    <property type="entry name" value="MFS general substrate transporter like domains"/>
    <property type="match status" value="1"/>
</dbReference>
<dbReference type="SUPFAM" id="SSF103473">
    <property type="entry name" value="MFS general substrate transporter"/>
    <property type="match status" value="1"/>
</dbReference>
<dbReference type="Proteomes" id="UP000030762">
    <property type="component" value="Unassembled WGS sequence"/>
</dbReference>
<sequence length="454" mass="48758">MQAFVQLPSLDVVDGNNRDECATQRRTRQWHTQLGLISFVIFGAEASRGIVMPTLFLYCQSLGGDLYLMGLLTSVFSLGRLISSTVFGYLCDRYSFRAVYIVSSIIGLVGNALYLLPHPQILLLSRFLVGVSSGNLSVCRADVAAKTHVEHRLKYLTMLALMVYLGYALTPGIGGLLSRVDLTVAGLHIDAYTIPGVLLAILSAISLLLIICLYDDSISVDDAPEAKPKTTTVTTAASFELSDTLVYTGVVLFIFLNIVARGVLSIYETTNVPLFAQVTGEKNSTMIAAASAFQFNLGLLGLVAYFAIEVWHHAVSDVAWLVGGFLALGIGNLILAVRTTPTYVELWLGVFFLWSVGSPITTAVCVSAMSKILGTRQQGKWMGLLGSAASLSRIIMPMLPALFASSFAPLFYINVGLCTVAMSALVAFDLIVKRAKTMSPRATAVVPIASQAAT</sequence>
<feature type="transmembrane region" description="Helical" evidence="6">
    <location>
        <begin position="98"/>
        <end position="117"/>
    </location>
</feature>
<dbReference type="GeneID" id="19948014"/>
<evidence type="ECO:0000256" key="1">
    <source>
        <dbReference type="ARBA" id="ARBA00004127"/>
    </source>
</evidence>
<feature type="transmembrane region" description="Helical" evidence="6">
    <location>
        <begin position="320"/>
        <end position="340"/>
    </location>
</feature>
<name>T0RXK5_SAPDV</name>
<organism evidence="8 9">
    <name type="scientific">Saprolegnia diclina (strain VS20)</name>
    <dbReference type="NCBI Taxonomy" id="1156394"/>
    <lineage>
        <taxon>Eukaryota</taxon>
        <taxon>Sar</taxon>
        <taxon>Stramenopiles</taxon>
        <taxon>Oomycota</taxon>
        <taxon>Saprolegniomycetes</taxon>
        <taxon>Saprolegniales</taxon>
        <taxon>Saprolegniaceae</taxon>
        <taxon>Saprolegnia</taxon>
    </lineage>
</organism>
<feature type="transmembrane region" description="Helical" evidence="6">
    <location>
        <begin position="34"/>
        <end position="56"/>
    </location>
</feature>
<evidence type="ECO:0000256" key="4">
    <source>
        <dbReference type="ARBA" id="ARBA00022989"/>
    </source>
</evidence>
<reference evidence="8 9" key="1">
    <citation type="submission" date="2012-04" db="EMBL/GenBank/DDBJ databases">
        <title>The Genome Sequence of Saprolegnia declina VS20.</title>
        <authorList>
            <consortium name="The Broad Institute Genome Sequencing Platform"/>
            <person name="Russ C."/>
            <person name="Nusbaum C."/>
            <person name="Tyler B."/>
            <person name="van West P."/>
            <person name="Dieguez-Uribeondo J."/>
            <person name="de Bruijn I."/>
            <person name="Tripathy S."/>
            <person name="Jiang R."/>
            <person name="Young S.K."/>
            <person name="Zeng Q."/>
            <person name="Gargeya S."/>
            <person name="Fitzgerald M."/>
            <person name="Haas B."/>
            <person name="Abouelleil A."/>
            <person name="Alvarado L."/>
            <person name="Arachchi H.M."/>
            <person name="Berlin A."/>
            <person name="Chapman S.B."/>
            <person name="Goldberg J."/>
            <person name="Griggs A."/>
            <person name="Gujja S."/>
            <person name="Hansen M."/>
            <person name="Howarth C."/>
            <person name="Imamovic A."/>
            <person name="Larimer J."/>
            <person name="McCowen C."/>
            <person name="Montmayeur A."/>
            <person name="Murphy C."/>
            <person name="Neiman D."/>
            <person name="Pearson M."/>
            <person name="Priest M."/>
            <person name="Roberts A."/>
            <person name="Saif S."/>
            <person name="Shea T."/>
            <person name="Sisk P."/>
            <person name="Sykes S."/>
            <person name="Wortman J."/>
            <person name="Nusbaum C."/>
            <person name="Birren B."/>
        </authorList>
    </citation>
    <scope>NUCLEOTIDE SEQUENCE [LARGE SCALE GENOMIC DNA]</scope>
    <source>
        <strain evidence="8 9">VS20</strain>
    </source>
</reference>
<dbReference type="RefSeq" id="XP_008611331.1">
    <property type="nucleotide sequence ID" value="XM_008613109.1"/>
</dbReference>
<dbReference type="InterPro" id="IPR020846">
    <property type="entry name" value="MFS_dom"/>
</dbReference>
<accession>T0RXK5</accession>
<dbReference type="InterPro" id="IPR051068">
    <property type="entry name" value="MFS_Domain-Containing_Protein"/>
</dbReference>
<evidence type="ECO:0000313" key="8">
    <source>
        <dbReference type="EMBL" id="EQC35047.1"/>
    </source>
</evidence>
<dbReference type="eggNOG" id="KOG2325">
    <property type="taxonomic scope" value="Eukaryota"/>
</dbReference>
<dbReference type="OMA" id="ECATQRR"/>
<dbReference type="STRING" id="1156394.T0RXK5"/>
<feature type="transmembrane region" description="Helical" evidence="6">
    <location>
        <begin position="155"/>
        <end position="174"/>
    </location>
</feature>
<dbReference type="OrthoDB" id="64223at2759"/>
<dbReference type="VEuPathDB" id="FungiDB:SDRG_07287"/>
<dbReference type="InterPro" id="IPR036259">
    <property type="entry name" value="MFS_trans_sf"/>
</dbReference>
<evidence type="ECO:0000313" key="9">
    <source>
        <dbReference type="Proteomes" id="UP000030762"/>
    </source>
</evidence>
<keyword evidence="9" id="KW-1185">Reference proteome</keyword>
<keyword evidence="2" id="KW-0813">Transport</keyword>
<feature type="transmembrane region" description="Helical" evidence="6">
    <location>
        <begin position="346"/>
        <end position="369"/>
    </location>
</feature>
<evidence type="ECO:0000256" key="3">
    <source>
        <dbReference type="ARBA" id="ARBA00022692"/>
    </source>
</evidence>
<dbReference type="GO" id="GO:0012505">
    <property type="term" value="C:endomembrane system"/>
    <property type="evidence" value="ECO:0007669"/>
    <property type="project" value="UniProtKB-SubCell"/>
</dbReference>
<feature type="transmembrane region" description="Helical" evidence="6">
    <location>
        <begin position="194"/>
        <end position="214"/>
    </location>
</feature>
<evidence type="ECO:0000256" key="2">
    <source>
        <dbReference type="ARBA" id="ARBA00022448"/>
    </source>
</evidence>
<feature type="transmembrane region" description="Helical" evidence="6">
    <location>
        <begin position="287"/>
        <end position="308"/>
    </location>
</feature>
<dbReference type="InParanoid" id="T0RXK5"/>
<evidence type="ECO:0000256" key="5">
    <source>
        <dbReference type="ARBA" id="ARBA00023136"/>
    </source>
</evidence>
<feature type="transmembrane region" description="Helical" evidence="6">
    <location>
        <begin position="245"/>
        <end position="267"/>
    </location>
</feature>
<keyword evidence="4 6" id="KW-1133">Transmembrane helix</keyword>
<keyword evidence="3 6" id="KW-0812">Transmembrane</keyword>